<comment type="caution">
    <text evidence="1">The sequence shown here is derived from an EMBL/GenBank/DDBJ whole genome shotgun (WGS) entry which is preliminary data.</text>
</comment>
<dbReference type="InterPro" id="IPR010261">
    <property type="entry name" value="Tir_chaperone"/>
</dbReference>
<dbReference type="EMBL" id="JZSH01000046">
    <property type="protein sequence ID" value="KJF78446.1"/>
    <property type="molecule type" value="Genomic_DNA"/>
</dbReference>
<dbReference type="SUPFAM" id="SSF69635">
    <property type="entry name" value="Type III secretory system chaperone-like"/>
    <property type="match status" value="1"/>
</dbReference>
<evidence type="ECO:0000313" key="2">
    <source>
        <dbReference type="Proteomes" id="UP000032582"/>
    </source>
</evidence>
<gene>
    <name evidence="1" type="ORF">UA45_06075</name>
</gene>
<name>A0A0D8LBE8_MORMO</name>
<evidence type="ECO:0000313" key="1">
    <source>
        <dbReference type="EMBL" id="KJF78446.1"/>
    </source>
</evidence>
<dbReference type="CDD" id="cd17021">
    <property type="entry name" value="T3SC_IA_SicP-like"/>
    <property type="match status" value="1"/>
</dbReference>
<organism evidence="1 2">
    <name type="scientific">Morganella morganii</name>
    <name type="common">Proteus morganii</name>
    <dbReference type="NCBI Taxonomy" id="582"/>
    <lineage>
        <taxon>Bacteria</taxon>
        <taxon>Pseudomonadati</taxon>
        <taxon>Pseudomonadota</taxon>
        <taxon>Gammaproteobacteria</taxon>
        <taxon>Enterobacterales</taxon>
        <taxon>Morganellaceae</taxon>
        <taxon>Morganella</taxon>
    </lineage>
</organism>
<dbReference type="InterPro" id="IPR044530">
    <property type="entry name" value="SicP"/>
</dbReference>
<reference evidence="1 2" key="1">
    <citation type="submission" date="2015-02" db="EMBL/GenBank/DDBJ databases">
        <title>Whole genome shotgun sequencing of cultured foodborne pathogen.</title>
        <authorList>
            <person name="Timme R."/>
            <person name="Allard M.W."/>
            <person name="Strain E."/>
            <person name="Evans P.S."/>
            <person name="Brown E."/>
        </authorList>
    </citation>
    <scope>NUCLEOTIDE SEQUENCE [LARGE SCALE GENOMIC DNA]</scope>
    <source>
        <strain evidence="1 2">GCSL-TSO-24</strain>
    </source>
</reference>
<dbReference type="PATRIC" id="fig|582.24.peg.1856"/>
<sequence length="142" mass="16755">MYYTEKQISFLAEKLGVDIIPDIQHQFLLIIDGHYFIIRLLEEKWYFHAKICYSRDITDSSSHYKKMLAINMSEHRFGFGVLCFSEEEDVIMYVLRKACDNNEDSLYNMLDIFVNRADAIRKMICESSSPNQYRALIGAEPY</sequence>
<dbReference type="Pfam" id="PF05932">
    <property type="entry name" value="CesT"/>
    <property type="match status" value="1"/>
</dbReference>
<dbReference type="AlphaFoldDB" id="A0A0D8LBE8"/>
<accession>A0A0D8LBE8</accession>
<dbReference type="GO" id="GO:0030254">
    <property type="term" value="P:protein secretion by the type III secretion system"/>
    <property type="evidence" value="ECO:0007669"/>
    <property type="project" value="InterPro"/>
</dbReference>
<dbReference type="Gene3D" id="3.30.1460.10">
    <property type="match status" value="1"/>
</dbReference>
<protein>
    <submittedName>
        <fullName evidence="1">Uncharacterized protein</fullName>
    </submittedName>
</protein>
<proteinExistence type="predicted"/>
<dbReference type="Proteomes" id="UP000032582">
    <property type="component" value="Unassembled WGS sequence"/>
</dbReference>